<dbReference type="SUPFAM" id="SSF82895">
    <property type="entry name" value="TSP-1 type 1 repeat"/>
    <property type="match status" value="2"/>
</dbReference>
<name>A0A3M0J0D6_HIRRU</name>
<keyword evidence="3" id="KW-0732">Signal</keyword>
<feature type="compositionally biased region" description="Basic and acidic residues" evidence="5">
    <location>
        <begin position="85"/>
        <end position="102"/>
    </location>
</feature>
<feature type="compositionally biased region" description="Pro residues" evidence="5">
    <location>
        <begin position="198"/>
        <end position="208"/>
    </location>
</feature>
<dbReference type="OrthoDB" id="5948003at2759"/>
<dbReference type="SMART" id="SM00209">
    <property type="entry name" value="TSP1"/>
    <property type="match status" value="2"/>
</dbReference>
<dbReference type="STRING" id="333673.A0A3M0J0D6"/>
<evidence type="ECO:0000259" key="6">
    <source>
        <dbReference type="PROSITE" id="PS50900"/>
    </source>
</evidence>
<dbReference type="InterPro" id="IPR010909">
    <property type="entry name" value="PLAC"/>
</dbReference>
<feature type="compositionally biased region" description="Basic and acidic residues" evidence="5">
    <location>
        <begin position="65"/>
        <end position="77"/>
    </location>
</feature>
<gene>
    <name evidence="7" type="ORF">DUI87_28978</name>
</gene>
<dbReference type="EMBL" id="QRBI01000197">
    <property type="protein sequence ID" value="RMB94172.1"/>
    <property type="molecule type" value="Genomic_DNA"/>
</dbReference>
<feature type="domain" description="PLAC" evidence="6">
    <location>
        <begin position="406"/>
        <end position="446"/>
    </location>
</feature>
<evidence type="ECO:0000256" key="4">
    <source>
        <dbReference type="ARBA" id="ARBA00022737"/>
    </source>
</evidence>
<evidence type="ECO:0000313" key="7">
    <source>
        <dbReference type="EMBL" id="RMB94172.1"/>
    </source>
</evidence>
<dbReference type="InterPro" id="IPR050439">
    <property type="entry name" value="ADAMTS_ADAMTS-like"/>
</dbReference>
<dbReference type="PROSITE" id="PS50900">
    <property type="entry name" value="PLAC"/>
    <property type="match status" value="1"/>
</dbReference>
<feature type="compositionally biased region" description="Basic and acidic residues" evidence="5">
    <location>
        <begin position="109"/>
        <end position="121"/>
    </location>
</feature>
<proteinExistence type="predicted"/>
<keyword evidence="8" id="KW-1185">Reference proteome</keyword>
<dbReference type="Gene3D" id="2.20.100.10">
    <property type="entry name" value="Thrombospondin type-1 (TSP1) repeat"/>
    <property type="match status" value="2"/>
</dbReference>
<reference evidence="7 8" key="1">
    <citation type="submission" date="2018-07" db="EMBL/GenBank/DDBJ databases">
        <title>A high quality draft genome assembly of the barn swallow (H. rustica rustica).</title>
        <authorList>
            <person name="Formenti G."/>
            <person name="Chiara M."/>
            <person name="Poveda L."/>
            <person name="Francoijs K.-J."/>
            <person name="Bonisoli-Alquati A."/>
            <person name="Canova L."/>
            <person name="Gianfranceschi L."/>
            <person name="Horner D.S."/>
            <person name="Saino N."/>
        </authorList>
    </citation>
    <scope>NUCLEOTIDE SEQUENCE [LARGE SCALE GENOMIC DNA]</scope>
    <source>
        <strain evidence="7">Chelidonia</strain>
        <tissue evidence="7">Blood</tissue>
    </source>
</reference>
<evidence type="ECO:0000256" key="3">
    <source>
        <dbReference type="ARBA" id="ARBA00022729"/>
    </source>
</evidence>
<organism evidence="7 8">
    <name type="scientific">Hirundo rustica rustica</name>
    <dbReference type="NCBI Taxonomy" id="333673"/>
    <lineage>
        <taxon>Eukaryota</taxon>
        <taxon>Metazoa</taxon>
        <taxon>Chordata</taxon>
        <taxon>Craniata</taxon>
        <taxon>Vertebrata</taxon>
        <taxon>Euteleostomi</taxon>
        <taxon>Archelosauria</taxon>
        <taxon>Archosauria</taxon>
        <taxon>Dinosauria</taxon>
        <taxon>Saurischia</taxon>
        <taxon>Theropoda</taxon>
        <taxon>Coelurosauria</taxon>
        <taxon>Aves</taxon>
        <taxon>Neognathae</taxon>
        <taxon>Neoaves</taxon>
        <taxon>Telluraves</taxon>
        <taxon>Australaves</taxon>
        <taxon>Passeriformes</taxon>
        <taxon>Sylvioidea</taxon>
        <taxon>Hirundinidae</taxon>
        <taxon>Hirundo</taxon>
    </lineage>
</organism>
<sequence>MDTPVGTPRDTMDTPRDTMDTPRDTMDTPRDITERALTMDTPRDTMDAPRGTTEGALTMDTPVDTPRDTMDTPRDTTEAALTMEIPKDTPRDTMDTPRDITERALTMETPRDTMDTPRDTTEGALTMDTPVDTPRDTMDTPRDTTEEPSPWKPPGTPPETSLREPSPWKPPETPWTPAGTPPGTPWIPPGTPLREPSPWTPPETPWTPPGTSVSSAGGHELSQPTPLPPVLWEKGLEEEEEEEEALLPPSTSSAAAAKPSWEVGNWSECSRSCGGGTKVRDVHCVDTRDQRLLRPFHCRAGLAQPPAQLPCRAAPCLAWYTSSWRECSEPCGGGEQARLVTCPEPGRCEETSRPNSTRPCNSQPAPPGWWDPGASEFLLAAIPGQAGALPLVNWDSGTVGHQDVFSRVPCERDRLTFAFCQTLRLLGRCHLPTVRVQCCRSCGRRGLPAAPGHLRLSRR</sequence>
<comment type="subcellular location">
    <subcellularLocation>
        <location evidence="1">Secreted</location>
    </subcellularLocation>
</comment>
<feature type="region of interest" description="Disordered" evidence="5">
    <location>
        <begin position="1"/>
        <end position="260"/>
    </location>
</feature>
<dbReference type="PANTHER" id="PTHR13723">
    <property type="entry name" value="ADAMTS A DISINTEGRIN AND METALLOPROTEASE WITH THROMBOSPONDIN MOTIFS PROTEASE"/>
    <property type="match status" value="1"/>
</dbReference>
<feature type="compositionally biased region" description="Pro residues" evidence="5">
    <location>
        <begin position="167"/>
        <end position="191"/>
    </location>
</feature>
<keyword evidence="2" id="KW-0964">Secreted</keyword>
<dbReference type="InterPro" id="IPR036383">
    <property type="entry name" value="TSP1_rpt_sf"/>
</dbReference>
<dbReference type="InterPro" id="IPR000884">
    <property type="entry name" value="TSP1_rpt"/>
</dbReference>
<dbReference type="PROSITE" id="PS50092">
    <property type="entry name" value="TSP1"/>
    <property type="match status" value="2"/>
</dbReference>
<keyword evidence="4" id="KW-0677">Repeat</keyword>
<protein>
    <recommendedName>
        <fullName evidence="6">PLAC domain-containing protein</fullName>
    </recommendedName>
</protein>
<evidence type="ECO:0000256" key="5">
    <source>
        <dbReference type="SAM" id="MobiDB-lite"/>
    </source>
</evidence>
<evidence type="ECO:0000313" key="8">
    <source>
        <dbReference type="Proteomes" id="UP000269221"/>
    </source>
</evidence>
<dbReference type="Pfam" id="PF19030">
    <property type="entry name" value="TSP1_ADAMTS"/>
    <property type="match status" value="2"/>
</dbReference>
<dbReference type="AlphaFoldDB" id="A0A3M0J0D6"/>
<feature type="compositionally biased region" description="Acidic residues" evidence="5">
    <location>
        <begin position="236"/>
        <end position="245"/>
    </location>
</feature>
<feature type="compositionally biased region" description="Basic and acidic residues" evidence="5">
    <location>
        <begin position="133"/>
        <end position="145"/>
    </location>
</feature>
<comment type="caution">
    <text evidence="7">The sequence shown here is derived from an EMBL/GenBank/DDBJ whole genome shotgun (WGS) entry which is preliminary data.</text>
</comment>
<dbReference type="GO" id="GO:0005576">
    <property type="term" value="C:extracellular region"/>
    <property type="evidence" value="ECO:0007669"/>
    <property type="project" value="UniProtKB-SubCell"/>
</dbReference>
<evidence type="ECO:0000256" key="2">
    <source>
        <dbReference type="ARBA" id="ARBA00022525"/>
    </source>
</evidence>
<accession>A0A3M0J0D6</accession>
<feature type="compositionally biased region" description="Basic and acidic residues" evidence="5">
    <location>
        <begin position="10"/>
        <end position="34"/>
    </location>
</feature>
<feature type="compositionally biased region" description="Low complexity" evidence="5">
    <location>
        <begin position="248"/>
        <end position="260"/>
    </location>
</feature>
<dbReference type="Proteomes" id="UP000269221">
    <property type="component" value="Unassembled WGS sequence"/>
</dbReference>
<evidence type="ECO:0000256" key="1">
    <source>
        <dbReference type="ARBA" id="ARBA00004613"/>
    </source>
</evidence>
<dbReference type="FunFam" id="2.20.100.10:FF:000005">
    <property type="entry name" value="ADAM metallopeptidase with thrombospondin type 1 motif 9"/>
    <property type="match status" value="1"/>
</dbReference>